<accession>A0A3P6UVF1</accession>
<dbReference type="EMBL" id="UYRV01029370">
    <property type="protein sequence ID" value="VDK83468.1"/>
    <property type="molecule type" value="Genomic_DNA"/>
</dbReference>
<dbReference type="Proteomes" id="UP000271889">
    <property type="component" value="Unassembled WGS sequence"/>
</dbReference>
<evidence type="ECO:0000313" key="3">
    <source>
        <dbReference type="Proteomes" id="UP000271889"/>
    </source>
</evidence>
<gene>
    <name evidence="2" type="ORF">CGOC_LOCUS8140</name>
</gene>
<organism evidence="2 3">
    <name type="scientific">Cylicostephanus goldi</name>
    <name type="common">Nematode worm</name>
    <dbReference type="NCBI Taxonomy" id="71465"/>
    <lineage>
        <taxon>Eukaryota</taxon>
        <taxon>Metazoa</taxon>
        <taxon>Ecdysozoa</taxon>
        <taxon>Nematoda</taxon>
        <taxon>Chromadorea</taxon>
        <taxon>Rhabditida</taxon>
        <taxon>Rhabditina</taxon>
        <taxon>Rhabditomorpha</taxon>
        <taxon>Strongyloidea</taxon>
        <taxon>Strongylidae</taxon>
        <taxon>Cylicostephanus</taxon>
    </lineage>
</organism>
<proteinExistence type="predicted"/>
<feature type="compositionally biased region" description="Polar residues" evidence="1">
    <location>
        <begin position="9"/>
        <end position="21"/>
    </location>
</feature>
<feature type="region of interest" description="Disordered" evidence="1">
    <location>
        <begin position="1"/>
        <end position="157"/>
    </location>
</feature>
<name>A0A3P6UVF1_CYLGO</name>
<feature type="compositionally biased region" description="Basic and acidic residues" evidence="1">
    <location>
        <begin position="142"/>
        <end position="157"/>
    </location>
</feature>
<feature type="compositionally biased region" description="Polar residues" evidence="1">
    <location>
        <begin position="81"/>
        <end position="98"/>
    </location>
</feature>
<reference evidence="2 3" key="1">
    <citation type="submission" date="2018-11" db="EMBL/GenBank/DDBJ databases">
        <authorList>
            <consortium name="Pathogen Informatics"/>
        </authorList>
    </citation>
    <scope>NUCLEOTIDE SEQUENCE [LARGE SCALE GENOMIC DNA]</scope>
</reference>
<feature type="compositionally biased region" description="Basic and acidic residues" evidence="1">
    <location>
        <begin position="47"/>
        <end position="57"/>
    </location>
</feature>
<feature type="non-terminal residue" evidence="2">
    <location>
        <position position="1"/>
    </location>
</feature>
<evidence type="ECO:0000313" key="2">
    <source>
        <dbReference type="EMBL" id="VDK83468.1"/>
    </source>
</evidence>
<sequence>VTKVEDEAQNGQKSFVNSAFETNEETDKKDSDGKEVKKSASTTNLKSPHDFPHHILDDVLEENEEEVKALRKKSVIEPTGFASSTGTSSNAGEDNSSTPLPPPTDANAEEKSSTPLSPPTDAKAEETKSDTPTSSQTGDAETTSKRKTSEFIIGHDS</sequence>
<feature type="compositionally biased region" description="Basic and acidic residues" evidence="1">
    <location>
        <begin position="25"/>
        <end position="38"/>
    </location>
</feature>
<keyword evidence="3" id="KW-1185">Reference proteome</keyword>
<protein>
    <submittedName>
        <fullName evidence="2">Uncharacterized protein</fullName>
    </submittedName>
</protein>
<feature type="compositionally biased region" description="Polar residues" evidence="1">
    <location>
        <begin position="130"/>
        <end position="141"/>
    </location>
</feature>
<dbReference type="OrthoDB" id="5860153at2759"/>
<dbReference type="AlphaFoldDB" id="A0A3P6UVF1"/>
<evidence type="ECO:0000256" key="1">
    <source>
        <dbReference type="SAM" id="MobiDB-lite"/>
    </source>
</evidence>